<dbReference type="OrthoDB" id="2314520at2759"/>
<dbReference type="Proteomes" id="UP000694843">
    <property type="component" value="Unplaced"/>
</dbReference>
<reference evidence="3" key="1">
    <citation type="submission" date="2025-08" db="UniProtKB">
        <authorList>
            <consortium name="RefSeq"/>
        </authorList>
    </citation>
    <scope>IDENTIFICATION</scope>
    <source>
        <tissue evidence="3">Whole organism</tissue>
    </source>
</reference>
<feature type="compositionally biased region" description="Low complexity" evidence="1">
    <location>
        <begin position="103"/>
        <end position="112"/>
    </location>
</feature>
<sequence length="1380" mass="151977">MENFSKKLEIHKSVSTFPSPSDQHHHQKSIKNQLMQSPSRRKRLKSVDSNANNESEIEKQMEKVQTVVPYGSHISSSKQKSMLPVKKSLLLSATTSGNEVRSSETQRSSSNSPPKHKIGGNLTSTIQSMKRNSVCTDVNHLAASHKTAPSKKTLTNSILLTDAQDVPSKRHAVLHKSSHHERTSKLFNISGTLVALSHTFKMSTCKVYFAKFFLDEGSPHPCSRHHKIAPKEGSAKADMQSILLLVLVDARCQSWRALLKCGFRYAVHHTEHVILLKNSARVEALKVSKSTTLTQLSAGPAALPATIMGSGGCQTELNSKVSDHSIEPSHESLNMFLSKEGWFVFKGIITKTINSNLGLYELDGGCAFLSLTYLFGFVDEIEPQCDACDGQGSLRPGMRVVVQRPHVAKLPSGAILITCCGRSLFTIVQLKSAAKDSIATSEGVSGAAGEAMSSSLSDAAPISTSKNTTSAAEDQCSKSKSRKIEVPSAVLDAVIHHSLYGFYWLLWLSDLEHEMCRVLCKLGIPQHVVRRRVVVAGRARSPLSRLLQSWHDRVSPARVERNFAEEFCVPRHSECVAVRGLAQKFSAPFEIIDASSLQEKEKEALFSFGDSAVRKQWGTESDSVYWEPTVIPLRSIHINDDDDDENGLLEGQSDGPREQRKSPSWTTDAVVLCRLLVSPIGDLMVHLEENSSAFRDPKSGRSCLSSVNEGNSTMNAENGTETLFCCHLEIVGRKREINVSMPGKIVALFNPVYVIETFNVRTDSPHDASSSQRTVFKRYLMVRETDLVEVCDAPETSGTNVSKFCCCSSAASSSADVASLQYRSKDASKLLMEKGRTKEYLFRISNKYNRVILNRQAMNKFASDDLMVCCRAFIEQKNEFCNEEAFIQNLDPVSNPKDKQQPVYLCFRGSHQLMHIASISDVCEVSVNVPAAAGIFTRRGSLRWLPSLTHNFGGEASCLDFPENGVISSVSHSYVKDEISVSDILKGAFLSNCALNVVGVVRDRYHMTPTFASEMMNISEDCDHNDVGVPGCKTIRFQLEDNSRPDVVRRICVYLKLKNALVVGKYPLGLLEGATIKISGVKRCRSSSNSVYLLADPVSVIQVLSLPSLPRASPRVNNDEKDLDRAKLVLLHKVCNDLSGLYAAPPTVNNSAASQPSAAKTCDSVFELHSVLRNNQECKNVTGIKDSLVSRPSYRIVRVVASVSRLLKISLSLQCPGCGTEVSAVSGTCPYVGCYSQDAPTLSAFARVVVENGFAEAFVIIKKLELIHRLLDIPTWAWKSLVSVITQHKLTVTYLPTATADLGYIDPLSLLDNGLNCDKSNKRLSLLRTCTEIIHNYCSAGNLYRPLTFYLRPFKPCVDYGAQAKQGVPFYCLELTKVNH</sequence>
<evidence type="ECO:0000313" key="3">
    <source>
        <dbReference type="RefSeq" id="XP_018014970.1"/>
    </source>
</evidence>
<feature type="region of interest" description="Disordered" evidence="1">
    <location>
        <begin position="636"/>
        <end position="663"/>
    </location>
</feature>
<evidence type="ECO:0000256" key="1">
    <source>
        <dbReference type="SAM" id="MobiDB-lite"/>
    </source>
</evidence>
<gene>
    <name evidence="3" type="primary">LOC108671887</name>
</gene>
<keyword evidence="2" id="KW-1185">Reference proteome</keyword>
<dbReference type="GeneID" id="108671887"/>
<organism evidence="2 3">
    <name type="scientific">Hyalella azteca</name>
    <name type="common">Amphipod</name>
    <dbReference type="NCBI Taxonomy" id="294128"/>
    <lineage>
        <taxon>Eukaryota</taxon>
        <taxon>Metazoa</taxon>
        <taxon>Ecdysozoa</taxon>
        <taxon>Arthropoda</taxon>
        <taxon>Crustacea</taxon>
        <taxon>Multicrustacea</taxon>
        <taxon>Malacostraca</taxon>
        <taxon>Eumalacostraca</taxon>
        <taxon>Peracarida</taxon>
        <taxon>Amphipoda</taxon>
        <taxon>Senticaudata</taxon>
        <taxon>Talitrida</taxon>
        <taxon>Talitroidea</taxon>
        <taxon>Hyalellidae</taxon>
        <taxon>Hyalella</taxon>
    </lineage>
</organism>
<feature type="region of interest" description="Disordered" evidence="1">
    <location>
        <begin position="458"/>
        <end position="477"/>
    </location>
</feature>
<name>A0A8B7NMR8_HYAAZ</name>
<feature type="region of interest" description="Disordered" evidence="1">
    <location>
        <begin position="94"/>
        <end position="122"/>
    </location>
</feature>
<accession>A0A8B7NMR8</accession>
<dbReference type="RefSeq" id="XP_018014970.1">
    <property type="nucleotide sequence ID" value="XM_018159481.2"/>
</dbReference>
<evidence type="ECO:0000313" key="2">
    <source>
        <dbReference type="Proteomes" id="UP000694843"/>
    </source>
</evidence>
<feature type="compositionally biased region" description="Polar residues" evidence="1">
    <location>
        <begin position="458"/>
        <end position="472"/>
    </location>
</feature>
<feature type="region of interest" description="Disordered" evidence="1">
    <location>
        <begin position="1"/>
        <end position="64"/>
    </location>
</feature>
<protein>
    <submittedName>
        <fullName evidence="3">Uncharacterized protein LOC108671887</fullName>
    </submittedName>
</protein>
<proteinExistence type="predicted"/>
<feature type="compositionally biased region" description="Basic and acidic residues" evidence="1">
    <location>
        <begin position="1"/>
        <end position="12"/>
    </location>
</feature>
<dbReference type="KEGG" id="hazt:108671887"/>